<dbReference type="SUPFAM" id="SSF48452">
    <property type="entry name" value="TPR-like"/>
    <property type="match status" value="2"/>
</dbReference>
<evidence type="ECO:0000313" key="3">
    <source>
        <dbReference type="EMBL" id="GGM73138.1"/>
    </source>
</evidence>
<sequence>MNRRKIIAVLAITAGVALLATTATALSRGDDPVPPGQGAAVARSDVQRTIAAAQDRLRRLPSDADTWAQLGSAYVEQARITGDPAFYGKAQGALESSLRHRPEGNGLAHLGLGALANARHDFAAARDEAERARAVRPDTAEVYGVLADALTQLGAADEARAAVQRMLDLEPGVPAFTRAAYDFEQRGEVDSARQALTRALDASSSPTDTLFSRYQLGELAFDNGDLDEASTQYEQGLLIDPLDPALLQGRAKVAAARGNLDDALAAYAGLVARVPSPQYLHEYAVLLRGAGRTDDAARQFDLLAQQERLLAAAGSTDDLATSVAAADRGDPAAALAAAEREWARRQHPLVADALAWALHLAGRDAEALPYADRAAATGWRNATFAYHRGMILRALGRTAEAADALDSALRINPHFSLVDAPAARAALDGLR</sequence>
<dbReference type="InterPro" id="IPR019734">
    <property type="entry name" value="TPR_rpt"/>
</dbReference>
<dbReference type="Pfam" id="PF13432">
    <property type="entry name" value="TPR_16"/>
    <property type="match status" value="3"/>
</dbReference>
<comment type="caution">
    <text evidence="3">The sequence shown here is derived from an EMBL/GenBank/DDBJ whole genome shotgun (WGS) entry which is preliminary data.</text>
</comment>
<evidence type="ECO:0000256" key="1">
    <source>
        <dbReference type="PROSITE-ProRule" id="PRU00339"/>
    </source>
</evidence>
<feature type="signal peptide" evidence="2">
    <location>
        <begin position="1"/>
        <end position="25"/>
    </location>
</feature>
<feature type="repeat" description="TPR" evidence="1">
    <location>
        <begin position="382"/>
        <end position="415"/>
    </location>
</feature>
<name>A0ABQ2HAI0_9PSEU</name>
<keyword evidence="1" id="KW-0802">TPR repeat</keyword>
<feature type="chain" id="PRO_5046652119" description="Tetratricopeptide repeat protein" evidence="2">
    <location>
        <begin position="26"/>
        <end position="431"/>
    </location>
</feature>
<evidence type="ECO:0008006" key="5">
    <source>
        <dbReference type="Google" id="ProtNLM"/>
    </source>
</evidence>
<dbReference type="EMBL" id="BMNC01000001">
    <property type="protein sequence ID" value="GGM73138.1"/>
    <property type="molecule type" value="Genomic_DNA"/>
</dbReference>
<keyword evidence="2" id="KW-0732">Signal</keyword>
<dbReference type="Gene3D" id="1.25.40.10">
    <property type="entry name" value="Tetratricopeptide repeat domain"/>
    <property type="match status" value="3"/>
</dbReference>
<gene>
    <name evidence="3" type="ORF">GCM10011609_06220</name>
</gene>
<dbReference type="PROSITE" id="PS50005">
    <property type="entry name" value="TPR"/>
    <property type="match status" value="2"/>
</dbReference>
<dbReference type="PANTHER" id="PTHR12558">
    <property type="entry name" value="CELL DIVISION CYCLE 16,23,27"/>
    <property type="match status" value="1"/>
</dbReference>
<dbReference type="PANTHER" id="PTHR12558:SF13">
    <property type="entry name" value="CELL DIVISION CYCLE PROTEIN 27 HOMOLOG"/>
    <property type="match status" value="1"/>
</dbReference>
<accession>A0ABQ2HAI0</accession>
<evidence type="ECO:0000313" key="4">
    <source>
        <dbReference type="Proteomes" id="UP000597656"/>
    </source>
</evidence>
<reference evidence="4" key="1">
    <citation type="journal article" date="2019" name="Int. J. Syst. Evol. Microbiol.">
        <title>The Global Catalogue of Microorganisms (GCM) 10K type strain sequencing project: providing services to taxonomists for standard genome sequencing and annotation.</title>
        <authorList>
            <consortium name="The Broad Institute Genomics Platform"/>
            <consortium name="The Broad Institute Genome Sequencing Center for Infectious Disease"/>
            <person name="Wu L."/>
            <person name="Ma J."/>
        </authorList>
    </citation>
    <scope>NUCLEOTIDE SEQUENCE [LARGE SCALE GENOMIC DNA]</scope>
    <source>
        <strain evidence="4">CGMCC 4.7319</strain>
    </source>
</reference>
<dbReference type="Proteomes" id="UP000597656">
    <property type="component" value="Unassembled WGS sequence"/>
</dbReference>
<dbReference type="SMART" id="SM00028">
    <property type="entry name" value="TPR"/>
    <property type="match status" value="5"/>
</dbReference>
<feature type="repeat" description="TPR" evidence="1">
    <location>
        <begin position="210"/>
        <end position="243"/>
    </location>
</feature>
<dbReference type="RefSeq" id="WP_189152992.1">
    <property type="nucleotide sequence ID" value="NZ_BMNC01000001.1"/>
</dbReference>
<protein>
    <recommendedName>
        <fullName evidence="5">Tetratricopeptide repeat protein</fullName>
    </recommendedName>
</protein>
<evidence type="ECO:0000256" key="2">
    <source>
        <dbReference type="SAM" id="SignalP"/>
    </source>
</evidence>
<keyword evidence="4" id="KW-1185">Reference proteome</keyword>
<organism evidence="3 4">
    <name type="scientific">Lentzea pudingi</name>
    <dbReference type="NCBI Taxonomy" id="1789439"/>
    <lineage>
        <taxon>Bacteria</taxon>
        <taxon>Bacillati</taxon>
        <taxon>Actinomycetota</taxon>
        <taxon>Actinomycetes</taxon>
        <taxon>Pseudonocardiales</taxon>
        <taxon>Pseudonocardiaceae</taxon>
        <taxon>Lentzea</taxon>
    </lineage>
</organism>
<proteinExistence type="predicted"/>
<dbReference type="InterPro" id="IPR011990">
    <property type="entry name" value="TPR-like_helical_dom_sf"/>
</dbReference>